<keyword evidence="9" id="KW-0732">Signal</keyword>
<keyword evidence="7 8" id="KW-0472">Membrane</keyword>
<reference evidence="10 11" key="1">
    <citation type="submission" date="2019-01" db="EMBL/GenBank/DDBJ databases">
        <title>Draft genome sequence of Dictyobacter sp. Uno17.</title>
        <authorList>
            <person name="Wang C.M."/>
            <person name="Zheng Y."/>
            <person name="Sakai Y."/>
            <person name="Abe K."/>
            <person name="Yokota A."/>
            <person name="Yabe S."/>
        </authorList>
    </citation>
    <scope>NUCLEOTIDE SEQUENCE [LARGE SCALE GENOMIC DNA]</scope>
    <source>
        <strain evidence="10 11">Uno17</strain>
    </source>
</reference>
<evidence type="ECO:0000256" key="1">
    <source>
        <dbReference type="ARBA" id="ARBA00004651"/>
    </source>
</evidence>
<comment type="subcellular location">
    <subcellularLocation>
        <location evidence="1 8">Cell membrane</location>
        <topology evidence="1 8">Multi-pass membrane protein</topology>
    </subcellularLocation>
</comment>
<feature type="signal peptide" evidence="9">
    <location>
        <begin position="1"/>
        <end position="23"/>
    </location>
</feature>
<evidence type="ECO:0000256" key="5">
    <source>
        <dbReference type="ARBA" id="ARBA00022692"/>
    </source>
</evidence>
<feature type="transmembrane region" description="Helical" evidence="8">
    <location>
        <begin position="160"/>
        <end position="175"/>
    </location>
</feature>
<feature type="transmembrane region" description="Helical" evidence="8">
    <location>
        <begin position="100"/>
        <end position="124"/>
    </location>
</feature>
<keyword evidence="3" id="KW-0813">Transport</keyword>
<evidence type="ECO:0000256" key="6">
    <source>
        <dbReference type="ARBA" id="ARBA00022989"/>
    </source>
</evidence>
<proteinExistence type="inferred from homology"/>
<dbReference type="Proteomes" id="UP000322530">
    <property type="component" value="Unassembled WGS sequence"/>
</dbReference>
<evidence type="ECO:0000256" key="7">
    <source>
        <dbReference type="ARBA" id="ARBA00023136"/>
    </source>
</evidence>
<evidence type="ECO:0000256" key="8">
    <source>
        <dbReference type="RuleBase" id="RU363041"/>
    </source>
</evidence>
<sequence>MNFLHLLLLFFVTMVGSSSNAVAGGGSFFTVPALIFTGVAPTIANATSTLALWPGSMASTVAYRREIAYVNRRVLVFLVGISVLGSVCGAILLLKTSQATFVFLLPYLILFATCLFAVSDFLAAHSRRKELDTSPLSWKKLFCITFAQLLVAIYCGYFGGGGSIMMVALLALIGLKNIHVVNGLKSLLSVCMSSVAVIIFALAGVINWPVASVMIVGSIIGGYGGAYYARKIDPKWIRLSIIGIGIVLTVYFFIY</sequence>
<feature type="transmembrane region" description="Helical" evidence="8">
    <location>
        <begin position="212"/>
        <end position="229"/>
    </location>
</feature>
<name>A0A5A5TAX3_9CHLR</name>
<feature type="transmembrane region" description="Helical" evidence="8">
    <location>
        <begin position="236"/>
        <end position="254"/>
    </location>
</feature>
<dbReference type="Pfam" id="PF01925">
    <property type="entry name" value="TauE"/>
    <property type="match status" value="1"/>
</dbReference>
<evidence type="ECO:0000313" key="11">
    <source>
        <dbReference type="Proteomes" id="UP000322530"/>
    </source>
</evidence>
<dbReference type="InterPro" id="IPR002781">
    <property type="entry name" value="TM_pro_TauE-like"/>
</dbReference>
<comment type="similarity">
    <text evidence="2 8">Belongs to the 4-toluene sulfonate uptake permease (TSUP) (TC 2.A.102) family.</text>
</comment>
<evidence type="ECO:0000256" key="3">
    <source>
        <dbReference type="ARBA" id="ARBA00022448"/>
    </source>
</evidence>
<feature type="chain" id="PRO_5022733430" description="Probable membrane transporter protein" evidence="9">
    <location>
        <begin position="24"/>
        <end position="255"/>
    </location>
</feature>
<protein>
    <recommendedName>
        <fullName evidence="8">Probable membrane transporter protein</fullName>
    </recommendedName>
</protein>
<dbReference type="AlphaFoldDB" id="A0A5A5TAX3"/>
<keyword evidence="5 8" id="KW-0812">Transmembrane</keyword>
<gene>
    <name evidence="10" type="ORF">KDI_22140</name>
</gene>
<dbReference type="GO" id="GO:0005886">
    <property type="term" value="C:plasma membrane"/>
    <property type="evidence" value="ECO:0007669"/>
    <property type="project" value="UniProtKB-SubCell"/>
</dbReference>
<evidence type="ECO:0000256" key="2">
    <source>
        <dbReference type="ARBA" id="ARBA00009142"/>
    </source>
</evidence>
<keyword evidence="11" id="KW-1185">Reference proteome</keyword>
<evidence type="ECO:0000256" key="9">
    <source>
        <dbReference type="SAM" id="SignalP"/>
    </source>
</evidence>
<accession>A0A5A5TAX3</accession>
<dbReference type="PANTHER" id="PTHR30269">
    <property type="entry name" value="TRANSMEMBRANE PROTEIN YFCA"/>
    <property type="match status" value="1"/>
</dbReference>
<feature type="transmembrane region" description="Helical" evidence="8">
    <location>
        <begin position="74"/>
        <end position="94"/>
    </location>
</feature>
<feature type="transmembrane region" description="Helical" evidence="8">
    <location>
        <begin position="33"/>
        <end position="53"/>
    </location>
</feature>
<dbReference type="OrthoDB" id="9807082at2"/>
<organism evidence="10 11">
    <name type="scientific">Dictyobacter arantiisoli</name>
    <dbReference type="NCBI Taxonomy" id="2014874"/>
    <lineage>
        <taxon>Bacteria</taxon>
        <taxon>Bacillati</taxon>
        <taxon>Chloroflexota</taxon>
        <taxon>Ktedonobacteria</taxon>
        <taxon>Ktedonobacterales</taxon>
        <taxon>Dictyobacteraceae</taxon>
        <taxon>Dictyobacter</taxon>
    </lineage>
</organism>
<feature type="transmembrane region" description="Helical" evidence="8">
    <location>
        <begin position="187"/>
        <end position="206"/>
    </location>
</feature>
<dbReference type="EMBL" id="BIXY01000028">
    <property type="protein sequence ID" value="GCF08650.1"/>
    <property type="molecule type" value="Genomic_DNA"/>
</dbReference>
<comment type="caution">
    <text evidence="10">The sequence shown here is derived from an EMBL/GenBank/DDBJ whole genome shotgun (WGS) entry which is preliminary data.</text>
</comment>
<dbReference type="InterPro" id="IPR052017">
    <property type="entry name" value="TSUP"/>
</dbReference>
<dbReference type="RefSeq" id="WP_149401630.1">
    <property type="nucleotide sequence ID" value="NZ_BIXY01000028.1"/>
</dbReference>
<dbReference type="PANTHER" id="PTHR30269:SF0">
    <property type="entry name" value="MEMBRANE TRANSPORTER PROTEIN YFCA-RELATED"/>
    <property type="match status" value="1"/>
</dbReference>
<evidence type="ECO:0000256" key="4">
    <source>
        <dbReference type="ARBA" id="ARBA00022475"/>
    </source>
</evidence>
<keyword evidence="6 8" id="KW-1133">Transmembrane helix</keyword>
<evidence type="ECO:0000313" key="10">
    <source>
        <dbReference type="EMBL" id="GCF08650.1"/>
    </source>
</evidence>
<keyword evidence="4 8" id="KW-1003">Cell membrane</keyword>